<evidence type="ECO:0000256" key="3">
    <source>
        <dbReference type="ARBA" id="ARBA00022448"/>
    </source>
</evidence>
<reference evidence="13" key="1">
    <citation type="submission" date="2015-01" db="EMBL/GenBank/DDBJ databases">
        <authorList>
            <person name="Manzoor Shahid"/>
            <person name="Zubair Saima"/>
        </authorList>
    </citation>
    <scope>NUCLEOTIDE SEQUENCE [LARGE SCALE GENOMIC DNA]</scope>
    <source>
        <strain evidence="13">Sp3</strain>
    </source>
</reference>
<feature type="transmembrane region" description="Helical" evidence="9">
    <location>
        <begin position="260"/>
        <end position="282"/>
    </location>
</feature>
<dbReference type="EMBL" id="CDRZ01000267">
    <property type="protein sequence ID" value="CEO89981.1"/>
    <property type="molecule type" value="Genomic_DNA"/>
</dbReference>
<accession>A0A0B7MPM8</accession>
<dbReference type="Gene3D" id="1.10.3720.10">
    <property type="entry name" value="MetI-like"/>
    <property type="match status" value="1"/>
</dbReference>
<dbReference type="InterPro" id="IPR000515">
    <property type="entry name" value="MetI-like"/>
</dbReference>
<dbReference type="GO" id="GO:0015419">
    <property type="term" value="F:ABC-type sulfate transporter activity"/>
    <property type="evidence" value="ECO:0007669"/>
    <property type="project" value="InterPro"/>
</dbReference>
<dbReference type="PANTHER" id="PTHR30406">
    <property type="entry name" value="SULFATE TRANSPORT SYSTEM PERMEASE PROTEIN"/>
    <property type="match status" value="1"/>
</dbReference>
<feature type="transmembrane region" description="Helical" evidence="9">
    <location>
        <begin position="33"/>
        <end position="58"/>
    </location>
</feature>
<dbReference type="InterPro" id="IPR006469">
    <property type="entry name" value="NifC_ABC_porter"/>
</dbReference>
<dbReference type="Proteomes" id="UP000046155">
    <property type="component" value="Unassembled WGS sequence"/>
</dbReference>
<dbReference type="GO" id="GO:0005886">
    <property type="term" value="C:plasma membrane"/>
    <property type="evidence" value="ECO:0007669"/>
    <property type="project" value="UniProtKB-SubCell"/>
</dbReference>
<comment type="subcellular location">
    <subcellularLocation>
        <location evidence="9">Cell membrane</location>
        <topology evidence="9">Multi-pass membrane protein</topology>
    </subcellularLocation>
    <subcellularLocation>
        <location evidence="1">Membrane</location>
        <topology evidence="1">Multi-pass membrane protein</topology>
    </subcellularLocation>
</comment>
<evidence type="ECO:0000256" key="4">
    <source>
        <dbReference type="ARBA" id="ARBA00022692"/>
    </source>
</evidence>
<dbReference type="InterPro" id="IPR005667">
    <property type="entry name" value="Sulph_transpt2"/>
</dbReference>
<keyword evidence="7 9" id="KW-0472">Membrane</keyword>
<protein>
    <submittedName>
        <fullName evidence="12">Molybdate ABC transporter, permease protein</fullName>
    </submittedName>
</protein>
<dbReference type="AlphaFoldDB" id="A0A0B7MPM8"/>
<dbReference type="CDD" id="cd06261">
    <property type="entry name" value="TM_PBP2"/>
    <property type="match status" value="1"/>
</dbReference>
<comment type="subunit">
    <text evidence="2">The complex is composed of two ATP-binding proteins (CysA), two transmembrane proteins (CysT and CysW) and a solute-binding protein (CysP).</text>
</comment>
<evidence type="ECO:0000259" key="11">
    <source>
        <dbReference type="PROSITE" id="PS50928"/>
    </source>
</evidence>
<keyword evidence="3 9" id="KW-0813">Transport</keyword>
<evidence type="ECO:0000256" key="2">
    <source>
        <dbReference type="ARBA" id="ARBA00011779"/>
    </source>
</evidence>
<feature type="transmembrane region" description="Helical" evidence="9">
    <location>
        <begin position="112"/>
        <end position="136"/>
    </location>
</feature>
<evidence type="ECO:0000256" key="9">
    <source>
        <dbReference type="RuleBase" id="RU363032"/>
    </source>
</evidence>
<evidence type="ECO:0000313" key="13">
    <source>
        <dbReference type="Proteomes" id="UP000046155"/>
    </source>
</evidence>
<evidence type="ECO:0000256" key="10">
    <source>
        <dbReference type="SAM" id="MobiDB-lite"/>
    </source>
</evidence>
<dbReference type="NCBIfam" id="TIGR01581">
    <property type="entry name" value="Mo_ABC_porter"/>
    <property type="match status" value="1"/>
</dbReference>
<comment type="function">
    <text evidence="8">Part of the ABC transporter complex CysAWTP (TC 3.A.1.6.1) involved in sulfate/thiosulfate import. Probably responsible for the translocation of the substrate across the membrane.</text>
</comment>
<feature type="transmembrane region" description="Helical" evidence="9">
    <location>
        <begin position="156"/>
        <end position="175"/>
    </location>
</feature>
<feature type="transmembrane region" description="Helical" evidence="9">
    <location>
        <begin position="78"/>
        <end position="100"/>
    </location>
</feature>
<gene>
    <name evidence="12" type="primary">modB</name>
    <name evidence="12" type="ORF">SSCH_680013</name>
</gene>
<dbReference type="SUPFAM" id="SSF161098">
    <property type="entry name" value="MetI-like"/>
    <property type="match status" value="1"/>
</dbReference>
<name>A0A0B7MPM8_9FIRM</name>
<dbReference type="Pfam" id="PF00528">
    <property type="entry name" value="BPD_transp_1"/>
    <property type="match status" value="1"/>
</dbReference>
<proteinExistence type="inferred from homology"/>
<dbReference type="PROSITE" id="PS50928">
    <property type="entry name" value="ABC_TM1"/>
    <property type="match status" value="1"/>
</dbReference>
<organism evidence="12 13">
    <name type="scientific">Syntrophaceticus schinkii</name>
    <dbReference type="NCBI Taxonomy" id="499207"/>
    <lineage>
        <taxon>Bacteria</taxon>
        <taxon>Bacillati</taxon>
        <taxon>Bacillota</taxon>
        <taxon>Clostridia</taxon>
        <taxon>Thermoanaerobacterales</taxon>
        <taxon>Thermoanaerobacterales Family III. Incertae Sedis</taxon>
        <taxon>Syntrophaceticus</taxon>
    </lineage>
</organism>
<dbReference type="RefSeq" id="WP_198142463.1">
    <property type="nucleotide sequence ID" value="NZ_CDRZ01000267.1"/>
</dbReference>
<feature type="compositionally biased region" description="Basic and acidic residues" evidence="10">
    <location>
        <begin position="1"/>
        <end position="11"/>
    </location>
</feature>
<comment type="similarity">
    <text evidence="9">Belongs to the binding-protein-dependent transport system permease family.</text>
</comment>
<evidence type="ECO:0000256" key="1">
    <source>
        <dbReference type="ARBA" id="ARBA00004141"/>
    </source>
</evidence>
<evidence type="ECO:0000313" key="12">
    <source>
        <dbReference type="EMBL" id="CEO89981.1"/>
    </source>
</evidence>
<keyword evidence="13" id="KW-1185">Reference proteome</keyword>
<feature type="region of interest" description="Disordered" evidence="10">
    <location>
        <begin position="1"/>
        <end position="23"/>
    </location>
</feature>
<keyword evidence="4 9" id="KW-0812">Transmembrane</keyword>
<dbReference type="PANTHER" id="PTHR30406:SF8">
    <property type="entry name" value="SULFATE TRANSPORT SYSTEM PERMEASE PROTEIN CYST"/>
    <property type="match status" value="1"/>
</dbReference>
<evidence type="ECO:0000256" key="7">
    <source>
        <dbReference type="ARBA" id="ARBA00023136"/>
    </source>
</evidence>
<evidence type="ECO:0000256" key="5">
    <source>
        <dbReference type="ARBA" id="ARBA00022989"/>
    </source>
</evidence>
<keyword evidence="5 9" id="KW-1133">Transmembrane helix</keyword>
<evidence type="ECO:0000256" key="6">
    <source>
        <dbReference type="ARBA" id="ARBA00023032"/>
    </source>
</evidence>
<sequence>MVEQPRMDKGGRPSNDSNPPIRSRRVRLPGNQIFQGVLVTIIFLLLLLVFSAIVNVVWKGAGGLAVSLATEEIQFAIRLSFFTSITSTLICILFAIPVAYGLEHLKIPGRNLISTILDLPMSLPPLVSGVALLLLLGNTEVGRSLAEHGLKFVFSVKGIILAQFFIITPYMIRVLKSTMADISPRLEFVARTLGCSQWQAFIRVTLPLARNGILAGLVICWARAIGEFGCSLMLAGATRMKTETLPIALFLNMSVGDLEMAMASATCLIAISLMALLIFELLGSIIRPDSRRI</sequence>
<keyword evidence="6" id="KW-0764">Sulfate transport</keyword>
<evidence type="ECO:0000256" key="8">
    <source>
        <dbReference type="ARBA" id="ARBA00025323"/>
    </source>
</evidence>
<feature type="domain" description="ABC transmembrane type-1" evidence="11">
    <location>
        <begin position="77"/>
        <end position="279"/>
    </location>
</feature>
<dbReference type="InterPro" id="IPR035906">
    <property type="entry name" value="MetI-like_sf"/>
</dbReference>